<reference evidence="2" key="1">
    <citation type="journal article" date="2014" name="Int. J. Syst. Evol. Microbiol.">
        <title>Complete genome sequence of Corynebacterium casei LMG S-19264T (=DSM 44701T), isolated from a smear-ripened cheese.</title>
        <authorList>
            <consortium name="US DOE Joint Genome Institute (JGI-PGF)"/>
            <person name="Walter F."/>
            <person name="Albersmeier A."/>
            <person name="Kalinowski J."/>
            <person name="Ruckert C."/>
        </authorList>
    </citation>
    <scope>NUCLEOTIDE SEQUENCE</scope>
    <source>
        <strain evidence="2">VKM Ac-2007</strain>
    </source>
</reference>
<proteinExistence type="predicted"/>
<evidence type="ECO:0000313" key="3">
    <source>
        <dbReference type="Proteomes" id="UP001143474"/>
    </source>
</evidence>
<feature type="region of interest" description="Disordered" evidence="1">
    <location>
        <begin position="1"/>
        <end position="29"/>
    </location>
</feature>
<evidence type="ECO:0000256" key="1">
    <source>
        <dbReference type="SAM" id="MobiDB-lite"/>
    </source>
</evidence>
<sequence>MRSFISGKADPQAALTNNRSTAPKRGRGADTAAISAGFHYAQLPWEHEAREEWPGYHAE</sequence>
<dbReference type="Proteomes" id="UP001143474">
    <property type="component" value="Unassembled WGS sequence"/>
</dbReference>
<keyword evidence="3" id="KW-1185">Reference proteome</keyword>
<gene>
    <name evidence="2" type="ORF">GCM10017600_84870</name>
</gene>
<evidence type="ECO:0000313" key="2">
    <source>
        <dbReference type="EMBL" id="GLK15074.1"/>
    </source>
</evidence>
<reference evidence="2" key="2">
    <citation type="submission" date="2023-01" db="EMBL/GenBank/DDBJ databases">
        <authorList>
            <person name="Sun Q."/>
            <person name="Evtushenko L."/>
        </authorList>
    </citation>
    <scope>NUCLEOTIDE SEQUENCE</scope>
    <source>
        <strain evidence="2">VKM Ac-2007</strain>
    </source>
</reference>
<dbReference type="AlphaFoldDB" id="A0A9W6ICA8"/>
<accession>A0A9W6ICA8</accession>
<name>A0A9W6ICA8_9ACTN</name>
<dbReference type="EMBL" id="BSEV01000041">
    <property type="protein sequence ID" value="GLK15074.1"/>
    <property type="molecule type" value="Genomic_DNA"/>
</dbReference>
<organism evidence="2 3">
    <name type="scientific">Streptosporangium carneum</name>
    <dbReference type="NCBI Taxonomy" id="47481"/>
    <lineage>
        <taxon>Bacteria</taxon>
        <taxon>Bacillati</taxon>
        <taxon>Actinomycetota</taxon>
        <taxon>Actinomycetes</taxon>
        <taxon>Streptosporangiales</taxon>
        <taxon>Streptosporangiaceae</taxon>
        <taxon>Streptosporangium</taxon>
    </lineage>
</organism>
<protein>
    <submittedName>
        <fullName evidence="2">Uncharacterized protein</fullName>
    </submittedName>
</protein>
<comment type="caution">
    <text evidence="2">The sequence shown here is derived from an EMBL/GenBank/DDBJ whole genome shotgun (WGS) entry which is preliminary data.</text>
</comment>